<evidence type="ECO:0000256" key="2">
    <source>
        <dbReference type="SAM" id="SignalP"/>
    </source>
</evidence>
<gene>
    <name evidence="3" type="ORF">H8S62_14455</name>
</gene>
<organism evidence="3 4">
    <name type="scientific">Lawsonibacter faecis</name>
    <dbReference type="NCBI Taxonomy" id="2763052"/>
    <lineage>
        <taxon>Bacteria</taxon>
        <taxon>Bacillati</taxon>
        <taxon>Bacillota</taxon>
        <taxon>Clostridia</taxon>
        <taxon>Eubacteriales</taxon>
        <taxon>Oscillospiraceae</taxon>
        <taxon>Lawsonibacter</taxon>
    </lineage>
</organism>
<keyword evidence="2" id="KW-0732">Signal</keyword>
<feature type="compositionally biased region" description="Low complexity" evidence="1">
    <location>
        <begin position="31"/>
        <end position="50"/>
    </location>
</feature>
<protein>
    <submittedName>
        <fullName evidence="3">Uncharacterized protein</fullName>
    </submittedName>
</protein>
<dbReference type="EMBL" id="JACOPQ010000013">
    <property type="protein sequence ID" value="MBC5738211.1"/>
    <property type="molecule type" value="Genomic_DNA"/>
</dbReference>
<evidence type="ECO:0000313" key="4">
    <source>
        <dbReference type="Proteomes" id="UP000607645"/>
    </source>
</evidence>
<feature type="chain" id="PRO_5035145282" evidence="2">
    <location>
        <begin position="27"/>
        <end position="284"/>
    </location>
</feature>
<dbReference type="AlphaFoldDB" id="A0A8J6JER1"/>
<proteinExistence type="predicted"/>
<name>A0A8J6JER1_9FIRM</name>
<evidence type="ECO:0000256" key="1">
    <source>
        <dbReference type="SAM" id="MobiDB-lite"/>
    </source>
</evidence>
<evidence type="ECO:0000313" key="3">
    <source>
        <dbReference type="EMBL" id="MBC5738211.1"/>
    </source>
</evidence>
<keyword evidence="4" id="KW-1185">Reference proteome</keyword>
<accession>A0A8J6JER1</accession>
<feature type="region of interest" description="Disordered" evidence="1">
    <location>
        <begin position="31"/>
        <end position="66"/>
    </location>
</feature>
<dbReference type="RefSeq" id="WP_186919990.1">
    <property type="nucleotide sequence ID" value="NZ_JACOPQ010000013.1"/>
</dbReference>
<dbReference type="Proteomes" id="UP000607645">
    <property type="component" value="Unassembled WGS sequence"/>
</dbReference>
<reference evidence="3" key="1">
    <citation type="submission" date="2020-08" db="EMBL/GenBank/DDBJ databases">
        <title>Genome public.</title>
        <authorList>
            <person name="Liu C."/>
            <person name="Sun Q."/>
        </authorList>
    </citation>
    <scope>NUCLEOTIDE SEQUENCE</scope>
    <source>
        <strain evidence="3">NSJ-52</strain>
    </source>
</reference>
<comment type="caution">
    <text evidence="3">The sequence shown here is derived from an EMBL/GenBank/DDBJ whole genome shotgun (WGS) entry which is preliminary data.</text>
</comment>
<sequence>MKRKNWILAGVLLVVLVSLATVAAYAAAGTPAPAPAVSTAPGTTETAAPKAPSPSPAQTRLTAPAGASARVIESSRDWDDADYKTRMQYTQADYELLASLRPEGYLDMSVEAFNRAVFDWTNEEGYHALDEPLMRLSCTLKEDDPLYSFLNTTLSYSRHECSLKHYNACAQKEYPSNDGTAKYEKYGDIYGDKVLVAGGYAEYSYHYRIKDESGLTVRERDAFFQSIDDGVQSFLDRQTEEALKNEKAMDTALADEMDALVKSLATDRIEVVSGSTYYYWERMW</sequence>
<feature type="signal peptide" evidence="2">
    <location>
        <begin position="1"/>
        <end position="26"/>
    </location>
</feature>